<gene>
    <name evidence="1" type="ORF">DNU06_03145</name>
</gene>
<protein>
    <recommendedName>
        <fullName evidence="3">DUF2116 family Zn-ribbon domain-containing protein</fullName>
    </recommendedName>
</protein>
<name>A0A2W1N6Q6_9FLAO</name>
<evidence type="ECO:0000313" key="2">
    <source>
        <dbReference type="Proteomes" id="UP000249248"/>
    </source>
</evidence>
<evidence type="ECO:0008006" key="3">
    <source>
        <dbReference type="Google" id="ProtNLM"/>
    </source>
</evidence>
<dbReference type="RefSeq" id="WP_111061742.1">
    <property type="nucleotide sequence ID" value="NZ_JBHUCU010000007.1"/>
</dbReference>
<keyword evidence="2" id="KW-1185">Reference proteome</keyword>
<accession>A0A2W1N6Q6</accession>
<dbReference type="AlphaFoldDB" id="A0A2W1N6Q6"/>
<dbReference type="Proteomes" id="UP000249248">
    <property type="component" value="Unassembled WGS sequence"/>
</dbReference>
<reference evidence="1 2" key="1">
    <citation type="submission" date="2018-06" db="EMBL/GenBank/DDBJ databases">
        <title>The draft genome sequence of Crocinitomix sp. SM1701.</title>
        <authorList>
            <person name="Zhang X."/>
        </authorList>
    </citation>
    <scope>NUCLEOTIDE SEQUENCE [LARGE SCALE GENOMIC DNA]</scope>
    <source>
        <strain evidence="1 2">SM1701</strain>
    </source>
</reference>
<dbReference type="EMBL" id="QKSB01000001">
    <property type="protein sequence ID" value="PZE18841.1"/>
    <property type="molecule type" value="Genomic_DNA"/>
</dbReference>
<organism evidence="1 2">
    <name type="scientific">Putridiphycobacter roseus</name>
    <dbReference type="NCBI Taxonomy" id="2219161"/>
    <lineage>
        <taxon>Bacteria</taxon>
        <taxon>Pseudomonadati</taxon>
        <taxon>Bacteroidota</taxon>
        <taxon>Flavobacteriia</taxon>
        <taxon>Flavobacteriales</taxon>
        <taxon>Crocinitomicaceae</taxon>
        <taxon>Putridiphycobacter</taxon>
    </lineage>
</organism>
<sequence>MKICQVCQKEFEGRSNQKFCGMKCKNQHHNEENKHKEQQVNKINRSLHKNWTTLQKVFAIYRSAPIQKDILLAHGFDDKYHTHVHVSPNGESYKMVYDMAYKPYFDNQVQIVKLED</sequence>
<comment type="caution">
    <text evidence="1">The sequence shown here is derived from an EMBL/GenBank/DDBJ whole genome shotgun (WGS) entry which is preliminary data.</text>
</comment>
<proteinExistence type="predicted"/>
<evidence type="ECO:0000313" key="1">
    <source>
        <dbReference type="EMBL" id="PZE18841.1"/>
    </source>
</evidence>